<feature type="transmembrane region" description="Helical" evidence="5">
    <location>
        <begin position="343"/>
        <end position="361"/>
    </location>
</feature>
<feature type="transmembrane region" description="Helical" evidence="5">
    <location>
        <begin position="299"/>
        <end position="323"/>
    </location>
</feature>
<keyword evidence="4 5" id="KW-0472">Membrane</keyword>
<dbReference type="InterPro" id="IPR020846">
    <property type="entry name" value="MFS_dom"/>
</dbReference>
<keyword evidence="3 5" id="KW-1133">Transmembrane helix</keyword>
<evidence type="ECO:0000256" key="3">
    <source>
        <dbReference type="ARBA" id="ARBA00022989"/>
    </source>
</evidence>
<protein>
    <recommendedName>
        <fullName evidence="6">Major facilitator superfamily (MFS) profile domain-containing protein</fullName>
    </recommendedName>
</protein>
<dbReference type="CDD" id="cd17318">
    <property type="entry name" value="MFS_SLC17"/>
    <property type="match status" value="1"/>
</dbReference>
<feature type="transmembrane region" description="Helical" evidence="5">
    <location>
        <begin position="238"/>
        <end position="256"/>
    </location>
</feature>
<feature type="transmembrane region" description="Helical" evidence="5">
    <location>
        <begin position="466"/>
        <end position="486"/>
    </location>
</feature>
<gene>
    <name evidence="7" type="ORF">CVLEPA_LOCUS3252</name>
</gene>
<dbReference type="PROSITE" id="PS50850">
    <property type="entry name" value="MFS"/>
    <property type="match status" value="1"/>
</dbReference>
<dbReference type="Pfam" id="PF07690">
    <property type="entry name" value="MFS_1"/>
    <property type="match status" value="1"/>
</dbReference>
<dbReference type="Gene3D" id="1.20.1250.20">
    <property type="entry name" value="MFS general substrate transporter like domains"/>
    <property type="match status" value="2"/>
</dbReference>
<evidence type="ECO:0000313" key="8">
    <source>
        <dbReference type="Proteomes" id="UP001642483"/>
    </source>
</evidence>
<evidence type="ECO:0000256" key="2">
    <source>
        <dbReference type="ARBA" id="ARBA00022692"/>
    </source>
</evidence>
<feature type="transmembrane region" description="Helical" evidence="5">
    <location>
        <begin position="116"/>
        <end position="136"/>
    </location>
</feature>
<dbReference type="InterPro" id="IPR050382">
    <property type="entry name" value="MFS_Na/Anion_cotransporter"/>
</dbReference>
<dbReference type="InterPro" id="IPR011701">
    <property type="entry name" value="MFS"/>
</dbReference>
<dbReference type="EMBL" id="CAWYQH010000002">
    <property type="protein sequence ID" value="CAK8673454.1"/>
    <property type="molecule type" value="Genomic_DNA"/>
</dbReference>
<feature type="transmembrane region" description="Helical" evidence="5">
    <location>
        <begin position="207"/>
        <end position="232"/>
    </location>
</feature>
<reference evidence="7 8" key="1">
    <citation type="submission" date="2024-02" db="EMBL/GenBank/DDBJ databases">
        <authorList>
            <person name="Daric V."/>
            <person name="Darras S."/>
        </authorList>
    </citation>
    <scope>NUCLEOTIDE SEQUENCE [LARGE SCALE GENOMIC DNA]</scope>
</reference>
<comment type="caution">
    <text evidence="7">The sequence shown here is derived from an EMBL/GenBank/DDBJ whole genome shotgun (WGS) entry which is preliminary data.</text>
</comment>
<feature type="transmembrane region" description="Helical" evidence="5">
    <location>
        <begin position="373"/>
        <end position="392"/>
    </location>
</feature>
<evidence type="ECO:0000256" key="5">
    <source>
        <dbReference type="SAM" id="Phobius"/>
    </source>
</evidence>
<feature type="transmembrane region" description="Helical" evidence="5">
    <location>
        <begin position="143"/>
        <end position="163"/>
    </location>
</feature>
<dbReference type="PANTHER" id="PTHR11662">
    <property type="entry name" value="SOLUTE CARRIER FAMILY 17"/>
    <property type="match status" value="1"/>
</dbReference>
<sequence>MKMRLAVAFIDEMNSCIVQDKDENNIRCEDEVLIKIPTGAGTWISARYGLMYLAFFGFVNIYAMRVNLSVAILSMVNSSFVLPNNHTNLDSECPASFNKTAKSDGDFNWDKNQQGLVLGAFFYGYLITQIPGGYFASKFGGKMLFGGGVLCTAILTLLTPIAAQTSFALLIVVRILEGIGEGVTFPAMQAMLGVWAPPWERSRLSSLVYAGVHLGTVIAQPISGVLCASNILGGWPSVFYIFGIVAIFWCILWFIFASSYPQECKWVTESELKYIHSSVKLHENFHVPWKAIWFSKEVWAIYMAIFSSNWGFYTLLTCLPSYLKDVLKYDITQDGFVASVPYLIAWLSMILSGLLADYLLTRGWLNTTQTRKLFTIIAFVFPAAFTLGTGFIGCNRIVAISFICLSLCFLVFGISGFGTNSIDLSPRFAGLIVGIGNMIGTIPGFLSPTVVGLLTENNPSRQQWSYVFYISASVYMVGAVAFFFLASGEEQAWNNVPDNDDGNQNLLNE</sequence>
<accession>A0ABP0F173</accession>
<evidence type="ECO:0000313" key="7">
    <source>
        <dbReference type="EMBL" id="CAK8673454.1"/>
    </source>
</evidence>
<evidence type="ECO:0000256" key="4">
    <source>
        <dbReference type="ARBA" id="ARBA00023136"/>
    </source>
</evidence>
<dbReference type="Proteomes" id="UP001642483">
    <property type="component" value="Unassembled WGS sequence"/>
</dbReference>
<evidence type="ECO:0000259" key="6">
    <source>
        <dbReference type="PROSITE" id="PS50850"/>
    </source>
</evidence>
<dbReference type="PANTHER" id="PTHR11662:SF399">
    <property type="entry name" value="FI19708P1-RELATED"/>
    <property type="match status" value="1"/>
</dbReference>
<feature type="transmembrane region" description="Helical" evidence="5">
    <location>
        <begin position="50"/>
        <end position="76"/>
    </location>
</feature>
<dbReference type="InterPro" id="IPR036259">
    <property type="entry name" value="MFS_trans_sf"/>
</dbReference>
<evidence type="ECO:0000256" key="1">
    <source>
        <dbReference type="ARBA" id="ARBA00004141"/>
    </source>
</evidence>
<feature type="transmembrane region" description="Helical" evidence="5">
    <location>
        <begin position="428"/>
        <end position="446"/>
    </location>
</feature>
<name>A0ABP0F173_CLALP</name>
<proteinExistence type="predicted"/>
<comment type="subcellular location">
    <subcellularLocation>
        <location evidence="1">Membrane</location>
        <topology evidence="1">Multi-pass membrane protein</topology>
    </subcellularLocation>
</comment>
<keyword evidence="8" id="KW-1185">Reference proteome</keyword>
<keyword evidence="2 5" id="KW-0812">Transmembrane</keyword>
<organism evidence="7 8">
    <name type="scientific">Clavelina lepadiformis</name>
    <name type="common">Light-bulb sea squirt</name>
    <name type="synonym">Ascidia lepadiformis</name>
    <dbReference type="NCBI Taxonomy" id="159417"/>
    <lineage>
        <taxon>Eukaryota</taxon>
        <taxon>Metazoa</taxon>
        <taxon>Chordata</taxon>
        <taxon>Tunicata</taxon>
        <taxon>Ascidiacea</taxon>
        <taxon>Aplousobranchia</taxon>
        <taxon>Clavelinidae</taxon>
        <taxon>Clavelina</taxon>
    </lineage>
</organism>
<feature type="domain" description="Major facilitator superfamily (MFS) profile" evidence="6">
    <location>
        <begin position="49"/>
        <end position="490"/>
    </location>
</feature>
<dbReference type="SUPFAM" id="SSF103473">
    <property type="entry name" value="MFS general substrate transporter"/>
    <property type="match status" value="1"/>
</dbReference>
<feature type="transmembrane region" description="Helical" evidence="5">
    <location>
        <begin position="398"/>
        <end position="416"/>
    </location>
</feature>